<evidence type="ECO:0000256" key="5">
    <source>
        <dbReference type="ARBA" id="ARBA00023136"/>
    </source>
</evidence>
<dbReference type="InterPro" id="IPR037066">
    <property type="entry name" value="Plug_dom_sf"/>
</dbReference>
<sequence length="1032" mass="113968">MNRTHLIKLLGVPMILFWSLFGTLTFAQQPNELKGVVRDALTSEVLQGVTVRSGSKSTQTDANGSFTLQVALPATLDFSLLGKKSKQEVVNQNKSLIIFLEADDKDLEEVVVVGYGVQKKTSLTAAVGTLKGDEVKDVPATNLTNTLGGRLAGVVVKQGSGEPGRDGSAVYIRGISSIGGTQPLVIIDGIPREYNQFTQMDPNAVESFTILKDAAAVAPYGVAGANGVILVTTKKGKTGAPKLSYNGYMAIQNPTVLPKYVHNYDYAILRNAAAKNDGLTEPFSQYALDRFKDGTEPDIYPTKYVWDYLINDNSPLTTHNVEVSGGTDAIKYYGSIGYQYQEGMWKTTDNNRYNLNLNLEAQVTPTTQISLGAMGRIQKFVYPPSDYPGNGTGRIFELAGYSAPIYGPFEFSNGMFGTYVSSGVFGTGYFQSYHTYLNTQLSLKQDLPFIKGLNFKGTVAFDPNYVDDKTWRTPMQVATIDVSKNPPVINDGVFNDPKASLSQGYSRFQQLTYQAGLYYNNQFGLHNLNITGVFEAKNNRSMSFGASRRNYDLLLDELSLGSSNPQDWGTYGSSGEAKQMGLVYRAAYDFAGKYMLEASGRYDGSYYFAPEKRFGFFPAFSAGWRISEERFLKDNKTINNLKIRGSYGEVGALAGSPFQYMSTYNIVGSNYVINGAPVMGISERIEPNPFITWERARKFDFGLELGLWNGLLNIEADYFHEKRSNMLISPSVAVPAEYGIGLSQVNDGVMKNQGFEFMISSQHAINEDLKIGLNANFTYAKNELLKVFETSATYNNPNRRQTGRPLGTQFGYEAMGLFQIDDFDASGNLKPGIAAQPWGKVAPGDIRYADLSGDGKIDEQDITVIGNPVIAPGILYGFTPSISYKQLSVEALFQGAAKIDYYYHPSSIMPFFNGMNAYTFNFDYWTAENPNASYPRLTSNPMPNNLQTSSYWIQSAAYLRLKSINVAYSLPTAWVSKAKLEAVRVFISGQNLVTWTKLLYDPELGNNTSYLPNSAWTYPQQKVYSIGVNLTF</sequence>
<evidence type="ECO:0000256" key="4">
    <source>
        <dbReference type="ARBA" id="ARBA00022692"/>
    </source>
</evidence>
<evidence type="ECO:0000256" key="2">
    <source>
        <dbReference type="ARBA" id="ARBA00022448"/>
    </source>
</evidence>
<feature type="domain" description="TonB-dependent receptor plug" evidence="8">
    <location>
        <begin position="120"/>
        <end position="228"/>
    </location>
</feature>
<evidence type="ECO:0000259" key="8">
    <source>
        <dbReference type="Pfam" id="PF07715"/>
    </source>
</evidence>
<dbReference type="Pfam" id="PF07715">
    <property type="entry name" value="Plug"/>
    <property type="match status" value="1"/>
</dbReference>
<organism evidence="9 10">
    <name type="scientific">Sphingobacterium humi</name>
    <dbReference type="NCBI Taxonomy" id="1796905"/>
    <lineage>
        <taxon>Bacteria</taxon>
        <taxon>Pseudomonadati</taxon>
        <taxon>Bacteroidota</taxon>
        <taxon>Sphingobacteriia</taxon>
        <taxon>Sphingobacteriales</taxon>
        <taxon>Sphingobacteriaceae</taxon>
        <taxon>Sphingobacterium</taxon>
    </lineage>
</organism>
<evidence type="ECO:0000313" key="9">
    <source>
        <dbReference type="EMBL" id="MVZ60620.1"/>
    </source>
</evidence>
<dbReference type="InterPro" id="IPR023996">
    <property type="entry name" value="TonB-dep_OMP_SusC/RagA"/>
</dbReference>
<comment type="subcellular location">
    <subcellularLocation>
        <location evidence="1 7">Cell outer membrane</location>
        <topology evidence="1 7">Multi-pass membrane protein</topology>
    </subcellularLocation>
</comment>
<evidence type="ECO:0000256" key="7">
    <source>
        <dbReference type="PROSITE-ProRule" id="PRU01360"/>
    </source>
</evidence>
<dbReference type="GO" id="GO:0009279">
    <property type="term" value="C:cell outer membrane"/>
    <property type="evidence" value="ECO:0007669"/>
    <property type="project" value="UniProtKB-SubCell"/>
</dbReference>
<keyword evidence="5 7" id="KW-0472">Membrane</keyword>
<dbReference type="NCBIfam" id="TIGR04057">
    <property type="entry name" value="SusC_RagA_signa"/>
    <property type="match status" value="1"/>
</dbReference>
<dbReference type="FunFam" id="2.170.130.10:FF:000003">
    <property type="entry name" value="SusC/RagA family TonB-linked outer membrane protein"/>
    <property type="match status" value="1"/>
</dbReference>
<dbReference type="InterPro" id="IPR023997">
    <property type="entry name" value="TonB-dep_OMP_SusC/RagA_CS"/>
</dbReference>
<evidence type="ECO:0000256" key="6">
    <source>
        <dbReference type="ARBA" id="ARBA00023237"/>
    </source>
</evidence>
<evidence type="ECO:0000256" key="3">
    <source>
        <dbReference type="ARBA" id="ARBA00022452"/>
    </source>
</evidence>
<keyword evidence="2 7" id="KW-0813">Transport</keyword>
<dbReference type="RefSeq" id="WP_160367257.1">
    <property type="nucleotide sequence ID" value="NZ_WSQA01000001.1"/>
</dbReference>
<dbReference type="InterPro" id="IPR036942">
    <property type="entry name" value="Beta-barrel_TonB_sf"/>
</dbReference>
<dbReference type="NCBIfam" id="TIGR04056">
    <property type="entry name" value="OMP_RagA_SusC"/>
    <property type="match status" value="1"/>
</dbReference>
<dbReference type="Pfam" id="PF13715">
    <property type="entry name" value="CarbopepD_reg_2"/>
    <property type="match status" value="1"/>
</dbReference>
<dbReference type="PROSITE" id="PS00018">
    <property type="entry name" value="EF_HAND_1"/>
    <property type="match status" value="1"/>
</dbReference>
<protein>
    <submittedName>
        <fullName evidence="9">SusC/RagA family TonB-linked outer membrane protein</fullName>
    </submittedName>
</protein>
<gene>
    <name evidence="9" type="ORF">GQF63_01160</name>
</gene>
<dbReference type="Gene3D" id="2.40.170.20">
    <property type="entry name" value="TonB-dependent receptor, beta-barrel domain"/>
    <property type="match status" value="1"/>
</dbReference>
<dbReference type="InterPro" id="IPR012910">
    <property type="entry name" value="Plug_dom"/>
</dbReference>
<keyword evidence="6 7" id="KW-0998">Cell outer membrane</keyword>
<dbReference type="InterPro" id="IPR008969">
    <property type="entry name" value="CarboxyPept-like_regulatory"/>
</dbReference>
<reference evidence="9 10" key="1">
    <citation type="submission" date="2019-12" db="EMBL/GenBank/DDBJ databases">
        <authorList>
            <person name="Dong K."/>
        </authorList>
    </citation>
    <scope>NUCLEOTIDE SEQUENCE [LARGE SCALE GENOMIC DNA]</scope>
    <source>
        <strain evidence="9 10">JCM 31225</strain>
    </source>
</reference>
<name>A0A6N8KT60_9SPHI</name>
<evidence type="ECO:0000313" key="10">
    <source>
        <dbReference type="Proteomes" id="UP000435036"/>
    </source>
</evidence>
<dbReference type="AlphaFoldDB" id="A0A6N8KT60"/>
<dbReference type="InterPro" id="IPR018247">
    <property type="entry name" value="EF_Hand_1_Ca_BS"/>
</dbReference>
<dbReference type="EMBL" id="WSQA01000001">
    <property type="protein sequence ID" value="MVZ60620.1"/>
    <property type="molecule type" value="Genomic_DNA"/>
</dbReference>
<accession>A0A6N8KT60</accession>
<dbReference type="Proteomes" id="UP000435036">
    <property type="component" value="Unassembled WGS sequence"/>
</dbReference>
<proteinExistence type="inferred from homology"/>
<keyword evidence="10" id="KW-1185">Reference proteome</keyword>
<dbReference type="InterPro" id="IPR039426">
    <property type="entry name" value="TonB-dep_rcpt-like"/>
</dbReference>
<dbReference type="OrthoDB" id="9768177at2"/>
<dbReference type="PROSITE" id="PS52016">
    <property type="entry name" value="TONB_DEPENDENT_REC_3"/>
    <property type="match status" value="1"/>
</dbReference>
<comment type="caution">
    <text evidence="9">The sequence shown here is derived from an EMBL/GenBank/DDBJ whole genome shotgun (WGS) entry which is preliminary data.</text>
</comment>
<evidence type="ECO:0000256" key="1">
    <source>
        <dbReference type="ARBA" id="ARBA00004571"/>
    </source>
</evidence>
<comment type="similarity">
    <text evidence="7">Belongs to the TonB-dependent receptor family.</text>
</comment>
<keyword evidence="4 7" id="KW-0812">Transmembrane</keyword>
<keyword evidence="3 7" id="KW-1134">Transmembrane beta strand</keyword>
<dbReference type="Gene3D" id="2.170.130.10">
    <property type="entry name" value="TonB-dependent receptor, plug domain"/>
    <property type="match status" value="1"/>
</dbReference>
<dbReference type="SUPFAM" id="SSF56935">
    <property type="entry name" value="Porins"/>
    <property type="match status" value="1"/>
</dbReference>
<dbReference type="SUPFAM" id="SSF49464">
    <property type="entry name" value="Carboxypeptidase regulatory domain-like"/>
    <property type="match status" value="1"/>
</dbReference>